<dbReference type="Pfam" id="PF01207">
    <property type="entry name" value="Dus"/>
    <property type="match status" value="1"/>
</dbReference>
<gene>
    <name evidence="9" type="primary">dus2</name>
</gene>
<proteinExistence type="predicted"/>
<dbReference type="GO" id="GO:0017150">
    <property type="term" value="F:tRNA dihydrouridine synthase activity"/>
    <property type="evidence" value="ECO:0007669"/>
    <property type="project" value="InterPro"/>
</dbReference>
<dbReference type="PROSITE" id="PS50137">
    <property type="entry name" value="DS_RBD"/>
    <property type="match status" value="1"/>
</dbReference>
<dbReference type="Proteomes" id="UP000472271">
    <property type="component" value="Chromosome 6"/>
</dbReference>
<dbReference type="Gene3D" id="3.30.160.20">
    <property type="match status" value="1"/>
</dbReference>
<dbReference type="InterPro" id="IPR044463">
    <property type="entry name" value="DUS2_DSRM"/>
</dbReference>
<dbReference type="PANTHER" id="PTHR45936">
    <property type="entry name" value="TRNA-DIHYDROURIDINE(20) SYNTHASE [NAD(P)+]-LIKE"/>
    <property type="match status" value="1"/>
</dbReference>
<dbReference type="PANTHER" id="PTHR45936:SF1">
    <property type="entry name" value="TRNA-DIHYDROURIDINE(20) SYNTHASE [NAD(P)+]-LIKE"/>
    <property type="match status" value="1"/>
</dbReference>
<feature type="compositionally biased region" description="Basic and acidic residues" evidence="7">
    <location>
        <begin position="439"/>
        <end position="451"/>
    </location>
</feature>
<evidence type="ECO:0000256" key="5">
    <source>
        <dbReference type="ARBA" id="ARBA00023002"/>
    </source>
</evidence>
<dbReference type="GO" id="GO:0050660">
    <property type="term" value="F:flavin adenine dinucleotide binding"/>
    <property type="evidence" value="ECO:0007669"/>
    <property type="project" value="InterPro"/>
</dbReference>
<dbReference type="CDD" id="cd19871">
    <property type="entry name" value="DSRM_DUS2L"/>
    <property type="match status" value="1"/>
</dbReference>
<dbReference type="Pfam" id="PF00035">
    <property type="entry name" value="dsrm"/>
    <property type="match status" value="1"/>
</dbReference>
<dbReference type="PROSITE" id="PS01136">
    <property type="entry name" value="UPF0034"/>
    <property type="match status" value="1"/>
</dbReference>
<evidence type="ECO:0000256" key="4">
    <source>
        <dbReference type="ARBA" id="ARBA00022694"/>
    </source>
</evidence>
<keyword evidence="10" id="KW-1185">Reference proteome</keyword>
<comment type="cofactor">
    <cofactor evidence="1">
        <name>FMN</name>
        <dbReference type="ChEBI" id="CHEBI:58210"/>
    </cofactor>
</comment>
<dbReference type="InterPro" id="IPR035587">
    <property type="entry name" value="DUS-like_FMN-bd"/>
</dbReference>
<dbReference type="InterPro" id="IPR052582">
    <property type="entry name" value="tRNA-DUS-like"/>
</dbReference>
<evidence type="ECO:0000313" key="9">
    <source>
        <dbReference type="Ensembl" id="ENSSORP00005001062.1"/>
    </source>
</evidence>
<evidence type="ECO:0000256" key="1">
    <source>
        <dbReference type="ARBA" id="ARBA00001917"/>
    </source>
</evidence>
<keyword evidence="2" id="KW-0285">Flavoprotein</keyword>
<dbReference type="Ensembl" id="ENSSORT00005001094.1">
    <property type="protein sequence ID" value="ENSSORP00005001062.1"/>
    <property type="gene ID" value="ENSSORG00005000589.1"/>
</dbReference>
<feature type="region of interest" description="Disordered" evidence="7">
    <location>
        <begin position="413"/>
        <end position="451"/>
    </location>
</feature>
<accession>A0A672Y454</accession>
<evidence type="ECO:0000256" key="2">
    <source>
        <dbReference type="ARBA" id="ARBA00022630"/>
    </source>
</evidence>
<dbReference type="SUPFAM" id="SSF54768">
    <property type="entry name" value="dsRNA-binding domain-like"/>
    <property type="match status" value="1"/>
</dbReference>
<keyword evidence="6" id="KW-0694">RNA-binding</keyword>
<keyword evidence="3" id="KW-0288">FMN</keyword>
<evidence type="ECO:0000256" key="7">
    <source>
        <dbReference type="SAM" id="MobiDB-lite"/>
    </source>
</evidence>
<dbReference type="InterPro" id="IPR013785">
    <property type="entry name" value="Aldolase_TIM"/>
</dbReference>
<keyword evidence="4" id="KW-0819">tRNA processing</keyword>
<dbReference type="GO" id="GO:0000049">
    <property type="term" value="F:tRNA binding"/>
    <property type="evidence" value="ECO:0007669"/>
    <property type="project" value="InterPro"/>
</dbReference>
<sequence length="451" mass="50288">MAARLSFSNITALAPMVRVGTLPMRLLALDYGADVVYCEELIDIKMAQCQRVVNEVLETVDFVAPDDRVMFRTCERERDRVVFQMGTADPERALTVAQLVEKDVAAIDVNMGCPKEYSTKGGMGAALLSDPDKIEAILKKLVTGVGIPVTCKIRILPSVEDTVSLVRRIEKTGVAAIAVHGRFKEERPRHPVHCDYIQAVSQAVSIPVIANGGSLDLVKKNGDIEEFRKATGASSVMLARAAMWNASVFNSQGPVPVERVMEEYLKYAIRYDNNAFNTKYCLCQMLRDKVESPLGKQVQAAQTNAEIRYSFMTLGCDRVRSSVSDVGYPQPDKREYPPQITPKMFLLEWSRKEKLEQPFYETVQRAQDRAFQSTVMVAEKKYRSSLWEKSKKFAEQAAAIVCLRVLGIPEGRIGEEDSADVQQEAETSETAVVTNGNHHKPDTPPERQKSS</sequence>
<dbReference type="SUPFAM" id="SSF51395">
    <property type="entry name" value="FMN-linked oxidoreductases"/>
    <property type="match status" value="1"/>
</dbReference>
<evidence type="ECO:0000313" key="10">
    <source>
        <dbReference type="Proteomes" id="UP000472271"/>
    </source>
</evidence>
<dbReference type="AlphaFoldDB" id="A0A672Y454"/>
<feature type="compositionally biased region" description="Polar residues" evidence="7">
    <location>
        <begin position="420"/>
        <end position="436"/>
    </location>
</feature>
<evidence type="ECO:0000256" key="3">
    <source>
        <dbReference type="ARBA" id="ARBA00022643"/>
    </source>
</evidence>
<dbReference type="SMART" id="SM00358">
    <property type="entry name" value="DSRM"/>
    <property type="match status" value="1"/>
</dbReference>
<organism evidence="9 10">
    <name type="scientific">Sphaeramia orbicularis</name>
    <name type="common">orbiculate cardinalfish</name>
    <dbReference type="NCBI Taxonomy" id="375764"/>
    <lineage>
        <taxon>Eukaryota</taxon>
        <taxon>Metazoa</taxon>
        <taxon>Chordata</taxon>
        <taxon>Craniata</taxon>
        <taxon>Vertebrata</taxon>
        <taxon>Euteleostomi</taxon>
        <taxon>Actinopterygii</taxon>
        <taxon>Neopterygii</taxon>
        <taxon>Teleostei</taxon>
        <taxon>Neoteleostei</taxon>
        <taxon>Acanthomorphata</taxon>
        <taxon>Gobiaria</taxon>
        <taxon>Kurtiformes</taxon>
        <taxon>Apogonoidei</taxon>
        <taxon>Apogonidae</taxon>
        <taxon>Apogoninae</taxon>
        <taxon>Sphaeramia</taxon>
    </lineage>
</organism>
<dbReference type="CDD" id="cd02801">
    <property type="entry name" value="DUS_like_FMN"/>
    <property type="match status" value="1"/>
</dbReference>
<reference evidence="9" key="1">
    <citation type="submission" date="2019-06" db="EMBL/GenBank/DDBJ databases">
        <authorList>
            <consortium name="Wellcome Sanger Institute Data Sharing"/>
        </authorList>
    </citation>
    <scope>NUCLEOTIDE SEQUENCE [LARGE SCALE GENOMIC DNA]</scope>
</reference>
<keyword evidence="5" id="KW-0560">Oxidoreductase</keyword>
<name>A0A672Y454_9TELE</name>
<dbReference type="Gene3D" id="3.20.20.70">
    <property type="entry name" value="Aldolase class I"/>
    <property type="match status" value="1"/>
</dbReference>
<reference evidence="9" key="3">
    <citation type="submission" date="2025-09" db="UniProtKB">
        <authorList>
            <consortium name="Ensembl"/>
        </authorList>
    </citation>
    <scope>IDENTIFICATION</scope>
</reference>
<reference evidence="9" key="2">
    <citation type="submission" date="2025-08" db="UniProtKB">
        <authorList>
            <consortium name="Ensembl"/>
        </authorList>
    </citation>
    <scope>IDENTIFICATION</scope>
</reference>
<feature type="domain" description="DRBM" evidence="8">
    <location>
        <begin position="341"/>
        <end position="408"/>
    </location>
</feature>
<dbReference type="InterPro" id="IPR018517">
    <property type="entry name" value="tRNA_hU_synthase_CS"/>
</dbReference>
<dbReference type="InterPro" id="IPR014720">
    <property type="entry name" value="dsRBD_dom"/>
</dbReference>
<dbReference type="GO" id="GO:0005737">
    <property type="term" value="C:cytoplasm"/>
    <property type="evidence" value="ECO:0007669"/>
    <property type="project" value="TreeGrafter"/>
</dbReference>
<protein>
    <recommendedName>
        <fullName evidence="8">DRBM domain-containing protein</fullName>
    </recommendedName>
</protein>
<evidence type="ECO:0000259" key="8">
    <source>
        <dbReference type="PROSITE" id="PS50137"/>
    </source>
</evidence>
<evidence type="ECO:0000256" key="6">
    <source>
        <dbReference type="PROSITE-ProRule" id="PRU00266"/>
    </source>
</evidence>